<gene>
    <name evidence="4" type="ORF">S03H2_18370</name>
</gene>
<evidence type="ECO:0000259" key="3">
    <source>
        <dbReference type="Pfam" id="PF17768"/>
    </source>
</evidence>
<dbReference type="Pfam" id="PF17768">
    <property type="entry name" value="RecJ_OB"/>
    <property type="match status" value="1"/>
</dbReference>
<evidence type="ECO:0000259" key="2">
    <source>
        <dbReference type="Pfam" id="PF02272"/>
    </source>
</evidence>
<dbReference type="InterPro" id="IPR038763">
    <property type="entry name" value="DHH_sf"/>
</dbReference>
<dbReference type="Gene3D" id="3.10.310.30">
    <property type="match status" value="1"/>
</dbReference>
<dbReference type="AlphaFoldDB" id="X1EXT1"/>
<evidence type="ECO:0000313" key="4">
    <source>
        <dbReference type="EMBL" id="GAH38216.1"/>
    </source>
</evidence>
<evidence type="ECO:0000256" key="1">
    <source>
        <dbReference type="ARBA" id="ARBA00022801"/>
    </source>
</evidence>
<dbReference type="Gene3D" id="3.90.1640.30">
    <property type="match status" value="1"/>
</dbReference>
<keyword evidence="1" id="KW-0378">Hydrolase</keyword>
<feature type="non-terminal residue" evidence="4">
    <location>
        <position position="1"/>
    </location>
</feature>
<feature type="domain" description="DHHA1" evidence="2">
    <location>
        <begin position="187"/>
        <end position="265"/>
    </location>
</feature>
<dbReference type="GO" id="GO:0016787">
    <property type="term" value="F:hydrolase activity"/>
    <property type="evidence" value="ECO:0007669"/>
    <property type="project" value="UniProtKB-KW"/>
</dbReference>
<accession>X1EXT1</accession>
<dbReference type="SUPFAM" id="SSF64182">
    <property type="entry name" value="DHH phosphoesterases"/>
    <property type="match status" value="1"/>
</dbReference>
<dbReference type="PANTHER" id="PTHR30255">
    <property type="entry name" value="SINGLE-STRANDED-DNA-SPECIFIC EXONUCLEASE RECJ"/>
    <property type="match status" value="1"/>
</dbReference>
<sequence length="332" mass="37397">PHLAGKSLLKIKDSRRPAPQGRRQFDELDTLVSLFNAMVLKRNEALLKTQAHIMDLAALGTIADLMPLVDENKIIVKKGLKLINKMERSGLRELLIKQNLYGKRITTRDISWQISPVLNSAGRMGEPDKAAQIFLSNDPEEIERLIDYILDLNRKRKNLGEKIWKEFFSQAVESLKNTEGKLVSISDSSIPRGITGILASRLVSFFKVPAMVIAVNDEKSVGSLRSPYPINSFLDLFKDIFLTYGGHDCAAGFSLSSDSLSQFETRFYKIAKELQPSEQGEEKIQIDAEVPPFYLNPDLIKVVEFFEPYGEGCPPLVFLTRRVRIDTLDIIG</sequence>
<proteinExistence type="predicted"/>
<dbReference type="GO" id="GO:0003676">
    <property type="term" value="F:nucleic acid binding"/>
    <property type="evidence" value="ECO:0007669"/>
    <property type="project" value="InterPro"/>
</dbReference>
<protein>
    <recommendedName>
        <fullName evidence="5">DHHA1 domain-containing protein</fullName>
    </recommendedName>
</protein>
<organism evidence="4">
    <name type="scientific">marine sediment metagenome</name>
    <dbReference type="NCBI Taxonomy" id="412755"/>
    <lineage>
        <taxon>unclassified sequences</taxon>
        <taxon>metagenomes</taxon>
        <taxon>ecological metagenomes</taxon>
    </lineage>
</organism>
<feature type="domain" description="RecJ OB" evidence="3">
    <location>
        <begin position="286"/>
        <end position="332"/>
    </location>
</feature>
<dbReference type="EMBL" id="BARU01009527">
    <property type="protein sequence ID" value="GAH38216.1"/>
    <property type="molecule type" value="Genomic_DNA"/>
</dbReference>
<dbReference type="Pfam" id="PF02272">
    <property type="entry name" value="DHHA1"/>
    <property type="match status" value="1"/>
</dbReference>
<dbReference type="PANTHER" id="PTHR30255:SF2">
    <property type="entry name" value="SINGLE-STRANDED-DNA-SPECIFIC EXONUCLEASE RECJ"/>
    <property type="match status" value="1"/>
</dbReference>
<dbReference type="InterPro" id="IPR003156">
    <property type="entry name" value="DHHA1_dom"/>
</dbReference>
<name>X1EXT1_9ZZZZ</name>
<dbReference type="InterPro" id="IPR051673">
    <property type="entry name" value="SSDNA_exonuclease_RecJ"/>
</dbReference>
<reference evidence="4" key="1">
    <citation type="journal article" date="2014" name="Front. Microbiol.">
        <title>High frequency of phylogenetically diverse reductive dehalogenase-homologous genes in deep subseafloor sedimentary metagenomes.</title>
        <authorList>
            <person name="Kawai M."/>
            <person name="Futagami T."/>
            <person name="Toyoda A."/>
            <person name="Takaki Y."/>
            <person name="Nishi S."/>
            <person name="Hori S."/>
            <person name="Arai W."/>
            <person name="Tsubouchi T."/>
            <person name="Morono Y."/>
            <person name="Uchiyama I."/>
            <person name="Ito T."/>
            <person name="Fujiyama A."/>
            <person name="Inagaki F."/>
            <person name="Takami H."/>
        </authorList>
    </citation>
    <scope>NUCLEOTIDE SEQUENCE</scope>
    <source>
        <strain evidence="4">Expedition CK06-06</strain>
    </source>
</reference>
<evidence type="ECO:0008006" key="5">
    <source>
        <dbReference type="Google" id="ProtNLM"/>
    </source>
</evidence>
<feature type="non-terminal residue" evidence="4">
    <location>
        <position position="332"/>
    </location>
</feature>
<dbReference type="InterPro" id="IPR041122">
    <property type="entry name" value="RecJ_OB"/>
</dbReference>
<comment type="caution">
    <text evidence="4">The sequence shown here is derived from an EMBL/GenBank/DDBJ whole genome shotgun (WGS) entry which is preliminary data.</text>
</comment>